<dbReference type="InterPro" id="IPR035248">
    <property type="entry name" value="PRMT5_C"/>
</dbReference>
<dbReference type="GO" id="GO:0005829">
    <property type="term" value="C:cytosol"/>
    <property type="evidence" value="ECO:0007669"/>
    <property type="project" value="TreeGrafter"/>
</dbReference>
<keyword evidence="2 8" id="KW-0808">Transferase</keyword>
<feature type="binding site" evidence="10">
    <location>
        <begin position="409"/>
        <end position="410"/>
    </location>
    <ligand>
        <name>S-adenosyl-L-methionine</name>
        <dbReference type="ChEBI" id="CHEBI:59789"/>
    </ligand>
</feature>
<evidence type="ECO:0000256" key="2">
    <source>
        <dbReference type="ARBA" id="ARBA00022679"/>
    </source>
</evidence>
<proteinExistence type="inferred from homology"/>
<dbReference type="GO" id="GO:0035243">
    <property type="term" value="F:protein-arginine omega-N symmetric methyltransferase activity"/>
    <property type="evidence" value="ECO:0007669"/>
    <property type="project" value="UniProtKB-EC"/>
</dbReference>
<dbReference type="GO" id="GO:0005634">
    <property type="term" value="C:nucleus"/>
    <property type="evidence" value="ECO:0007669"/>
    <property type="project" value="UniProtKB-ARBA"/>
</dbReference>
<feature type="binding site" evidence="10">
    <location>
        <position position="314"/>
    </location>
    <ligand>
        <name>S-adenosyl-L-methionine</name>
        <dbReference type="ChEBI" id="CHEBI:59789"/>
    </ligand>
</feature>
<keyword evidence="4" id="KW-0156">Chromatin regulator</keyword>
<evidence type="ECO:0000256" key="3">
    <source>
        <dbReference type="ARBA" id="ARBA00022691"/>
    </source>
</evidence>
<dbReference type="PIRSF" id="PIRSF015894">
    <property type="entry name" value="Skb1_MeTrfase"/>
    <property type="match status" value="1"/>
</dbReference>
<evidence type="ECO:0000256" key="9">
    <source>
        <dbReference type="PIRSR" id="PIRSR015894-1"/>
    </source>
</evidence>
<dbReference type="GO" id="GO:0044020">
    <property type="term" value="F:histone H4R3 methyltransferase activity"/>
    <property type="evidence" value="ECO:0007669"/>
    <property type="project" value="UniProtKB-ARBA"/>
</dbReference>
<evidence type="ECO:0000259" key="13">
    <source>
        <dbReference type="Pfam" id="PF17285"/>
    </source>
</evidence>
<dbReference type="Gene3D" id="3.40.50.150">
    <property type="entry name" value="Vaccinia Virus protein VP39"/>
    <property type="match status" value="1"/>
</dbReference>
<feature type="active site" description="Proton donor/acceptor" evidence="9">
    <location>
        <position position="434"/>
    </location>
</feature>
<gene>
    <name evidence="15" type="ORF">g.10304</name>
</gene>
<dbReference type="PANTHER" id="PTHR10738:SF0">
    <property type="entry name" value="PROTEIN ARGININE N-METHYLTRANSFERASE 5"/>
    <property type="match status" value="1"/>
</dbReference>
<evidence type="ECO:0000256" key="4">
    <source>
        <dbReference type="ARBA" id="ARBA00022853"/>
    </source>
</evidence>
<evidence type="ECO:0000256" key="10">
    <source>
        <dbReference type="PIRSR" id="PIRSR015894-2"/>
    </source>
</evidence>
<dbReference type="EMBL" id="GECZ01006566">
    <property type="protein sequence ID" value="JAS63203.1"/>
    <property type="molecule type" value="Transcribed_RNA"/>
</dbReference>
<feature type="binding site" evidence="10">
    <location>
        <begin position="323"/>
        <end position="324"/>
    </location>
    <ligand>
        <name>S-adenosyl-L-methionine</name>
        <dbReference type="ChEBI" id="CHEBI:59789"/>
    </ligand>
</feature>
<feature type="domain" description="PRMT5 arginine-N-methyltransferase" evidence="12">
    <location>
        <begin position="289"/>
        <end position="454"/>
    </location>
</feature>
<dbReference type="Pfam" id="PF17286">
    <property type="entry name" value="PRMT5_C"/>
    <property type="match status" value="1"/>
</dbReference>
<dbReference type="SUPFAM" id="SSF53335">
    <property type="entry name" value="S-adenosyl-L-methionine-dependent methyltransferases"/>
    <property type="match status" value="1"/>
</dbReference>
<dbReference type="FunFam" id="2.70.160.11:FF:000003">
    <property type="entry name" value="Protein arginine N-methyltransferase 5"/>
    <property type="match status" value="1"/>
</dbReference>
<keyword evidence="5" id="KW-0805">Transcription regulation</keyword>
<protein>
    <recommendedName>
        <fullName evidence="8">Protein arginine N-methyltransferase</fullName>
    </recommendedName>
</protein>
<evidence type="ECO:0000259" key="12">
    <source>
        <dbReference type="Pfam" id="PF05185"/>
    </source>
</evidence>
<dbReference type="CDD" id="cd02440">
    <property type="entry name" value="AdoMet_MTases"/>
    <property type="match status" value="1"/>
</dbReference>
<dbReference type="InterPro" id="IPR035075">
    <property type="entry name" value="PRMT5"/>
</dbReference>
<evidence type="ECO:0000256" key="7">
    <source>
        <dbReference type="ARBA" id="ARBA00048612"/>
    </source>
</evidence>
<dbReference type="PROSITE" id="PS51678">
    <property type="entry name" value="SAM_MT_PRMT"/>
    <property type="match status" value="1"/>
</dbReference>
<name>A0A1B6GLL8_9HEMI</name>
<dbReference type="InterPro" id="IPR035247">
    <property type="entry name" value="PRMT5_TIM"/>
</dbReference>
<dbReference type="AlphaFoldDB" id="A0A1B6GLL8"/>
<dbReference type="GO" id="GO:0006355">
    <property type="term" value="P:regulation of DNA-templated transcription"/>
    <property type="evidence" value="ECO:0007669"/>
    <property type="project" value="TreeGrafter"/>
</dbReference>
<evidence type="ECO:0000256" key="8">
    <source>
        <dbReference type="PIRNR" id="PIRNR015894"/>
    </source>
</evidence>
<dbReference type="InterPro" id="IPR029063">
    <property type="entry name" value="SAM-dependent_MTases_sf"/>
</dbReference>
<keyword evidence="1 8" id="KW-0489">Methyltransferase</keyword>
<dbReference type="Gene3D" id="2.70.160.11">
    <property type="entry name" value="Hnrnp arginine n-methyltransferase1"/>
    <property type="match status" value="1"/>
</dbReference>
<evidence type="ECO:0000313" key="15">
    <source>
        <dbReference type="EMBL" id="JAS63203.1"/>
    </source>
</evidence>
<dbReference type="GO" id="GO:0032259">
    <property type="term" value="P:methylation"/>
    <property type="evidence" value="ECO:0007669"/>
    <property type="project" value="UniProtKB-KW"/>
</dbReference>
<dbReference type="InterPro" id="IPR025799">
    <property type="entry name" value="Arg_MeTrfase"/>
</dbReference>
<feature type="site" description="Critical for specifying symmetric addition of methyl groups" evidence="11">
    <location>
        <position position="317"/>
    </location>
</feature>
<comment type="similarity">
    <text evidence="8">Belongs to the class I-like SAM-binding methyltransferase superfamily.</text>
</comment>
<comment type="catalytic activity">
    <reaction evidence="7">
        <text>L-arginyl-[protein] + 2 S-adenosyl-L-methionine = N(omega),N(omega)'-dimethyl-L-arginyl-[protein] + 2 S-adenosyl-L-homocysteine + 2 H(+)</text>
        <dbReference type="Rhea" id="RHEA:48108"/>
        <dbReference type="Rhea" id="RHEA-COMP:10532"/>
        <dbReference type="Rhea" id="RHEA-COMP:11992"/>
        <dbReference type="ChEBI" id="CHEBI:15378"/>
        <dbReference type="ChEBI" id="CHEBI:29965"/>
        <dbReference type="ChEBI" id="CHEBI:57856"/>
        <dbReference type="ChEBI" id="CHEBI:59789"/>
        <dbReference type="ChEBI" id="CHEBI:88221"/>
        <dbReference type="EC" id="2.1.1.320"/>
    </reaction>
</comment>
<dbReference type="InterPro" id="IPR007857">
    <property type="entry name" value="Arg_MeTrfase_PRMT5"/>
</dbReference>
<feature type="domain" description="PRMT5 oligomerisation" evidence="14">
    <location>
        <begin position="457"/>
        <end position="627"/>
    </location>
</feature>
<dbReference type="Pfam" id="PF05185">
    <property type="entry name" value="PRMT5"/>
    <property type="match status" value="1"/>
</dbReference>
<accession>A0A1B6GLL8</accession>
<dbReference type="PANTHER" id="PTHR10738">
    <property type="entry name" value="PROTEIN ARGININE N-METHYLTRANSFERASE 5"/>
    <property type="match status" value="1"/>
</dbReference>
<feature type="binding site" evidence="10">
    <location>
        <position position="382"/>
    </location>
    <ligand>
        <name>S-adenosyl-L-methionine</name>
        <dbReference type="ChEBI" id="CHEBI:59789"/>
    </ligand>
</feature>
<reference evidence="15" key="1">
    <citation type="submission" date="2015-11" db="EMBL/GenBank/DDBJ databases">
        <title>De novo transcriptome assembly of four potential Pierce s Disease insect vectors from Arizona vineyards.</title>
        <authorList>
            <person name="Tassone E.E."/>
        </authorList>
    </citation>
    <scope>NUCLEOTIDE SEQUENCE</scope>
</reference>
<feature type="active site" description="Proton donor/acceptor" evidence="9">
    <location>
        <position position="425"/>
    </location>
</feature>
<dbReference type="FunFam" id="3.40.50.150:FF:000029">
    <property type="entry name" value="Protein arginine N-methyltransferase 5"/>
    <property type="match status" value="1"/>
</dbReference>
<evidence type="ECO:0000256" key="5">
    <source>
        <dbReference type="ARBA" id="ARBA00023015"/>
    </source>
</evidence>
<evidence type="ECO:0000256" key="6">
    <source>
        <dbReference type="ARBA" id="ARBA00023163"/>
    </source>
</evidence>
<keyword evidence="3 8" id="KW-0949">S-adenosyl-L-methionine</keyword>
<dbReference type="Pfam" id="PF17285">
    <property type="entry name" value="PRMT5_TIM"/>
    <property type="match status" value="1"/>
</dbReference>
<dbReference type="Gene3D" id="3.20.20.150">
    <property type="entry name" value="Divalent-metal-dependent TIM barrel enzymes"/>
    <property type="match status" value="1"/>
</dbReference>
<dbReference type="FunFam" id="3.20.20.150:FF:000008">
    <property type="entry name" value="Protein arginine N-methyltransferase 5"/>
    <property type="match status" value="1"/>
</dbReference>
<feature type="domain" description="PRMT5 TIM barrel" evidence="13">
    <location>
        <begin position="35"/>
        <end position="279"/>
    </location>
</feature>
<keyword evidence="6" id="KW-0804">Transcription</keyword>
<sequence length="629" mass="71235">MASANNNSRRVSCGLDFPFVADLKSALDAASANCFDFICVPISHPRFRREFLKGPSRKRDSAFTRSDLVLSSEEWSCSVVAKCSPYLDCDSVDSNVRKLSEQTLLQELLFASHLAITVAFVSITRPNNANLARIINSKISSITGGISCPIWVHVLMVCPSVQANYYRSNSPRPEPDTWEWWNTFRCLCNHDKKVGLALELTTDLPSNEAIARWLGEPVKCLIISTNVFVTNKKGFPVLTKSHQAVVRAFAGMNVQVVISGTLRHESIKHYVQYIDHLWQTLNTGDPMMTYAQGFEDYLQVPLQPLMDNLDSNTYEVFEKDPVKYSEYQRAIYLALLDRVPAEEKDTNTQVVMVVGAGRGPLVNAALNAAQRADRKVKVYAVEKNPNAVVTLQAHKEELWQDRVTIVSCDMREWSAPELADILVSELLGSFGDNELSPECLDGAQNFLKDDGISIPCSYTSYLAPVHSPKLYGEISARYRDPTKISESYNFEMPWVVHQQNRFPLAETQPLFTYYHPNKDPIIDNSRYKVLTFPIQTNSVLHGFTGYFETVLYKDVMLSIEPSTFSRGMVSWFPIFFPIKDPIMLKEGQDVIVHFWRLHNKKEVWYEWTVTSPVPLSIHNPNGRAYSIGL</sequence>
<evidence type="ECO:0000256" key="1">
    <source>
        <dbReference type="ARBA" id="ARBA00022603"/>
    </source>
</evidence>
<evidence type="ECO:0000256" key="11">
    <source>
        <dbReference type="PIRSR" id="PIRSR015894-3"/>
    </source>
</evidence>
<evidence type="ECO:0000259" key="14">
    <source>
        <dbReference type="Pfam" id="PF17286"/>
    </source>
</evidence>
<organism evidence="15">
    <name type="scientific">Cuerna arida</name>
    <dbReference type="NCBI Taxonomy" id="1464854"/>
    <lineage>
        <taxon>Eukaryota</taxon>
        <taxon>Metazoa</taxon>
        <taxon>Ecdysozoa</taxon>
        <taxon>Arthropoda</taxon>
        <taxon>Hexapoda</taxon>
        <taxon>Insecta</taxon>
        <taxon>Pterygota</taxon>
        <taxon>Neoptera</taxon>
        <taxon>Paraneoptera</taxon>
        <taxon>Hemiptera</taxon>
        <taxon>Auchenorrhyncha</taxon>
        <taxon>Membracoidea</taxon>
        <taxon>Cicadellidae</taxon>
        <taxon>Cicadellinae</taxon>
        <taxon>Proconiini</taxon>
        <taxon>Cuerna</taxon>
    </lineage>
</organism>